<evidence type="ECO:0000313" key="2">
    <source>
        <dbReference type="EMBL" id="AYB30973.1"/>
    </source>
</evidence>
<sequence>MHQQDYLTMFATIAAILSAFYAYNSNRIAKKALELSRIDHQKREANFSVYLIDGYRWINREAEPRKFIFFHCTITNHSDSKGGYRSTLQIEYVKEDDSVSRVTLDHEPSHVKFLPQSLSSFPADIRIEERSTESKWLIFEEPAKIFGGRRIERFLINAIDTGGNVAFAECFLLKDFLHESK</sequence>
<organism evidence="2 3">
    <name type="scientific">Chryseolinea soli</name>
    <dbReference type="NCBI Taxonomy" id="2321403"/>
    <lineage>
        <taxon>Bacteria</taxon>
        <taxon>Pseudomonadati</taxon>
        <taxon>Bacteroidota</taxon>
        <taxon>Cytophagia</taxon>
        <taxon>Cytophagales</taxon>
        <taxon>Fulvivirgaceae</taxon>
        <taxon>Chryseolinea</taxon>
    </lineage>
</organism>
<evidence type="ECO:0000313" key="3">
    <source>
        <dbReference type="Proteomes" id="UP000266183"/>
    </source>
</evidence>
<dbReference type="RefSeq" id="WP_119754267.1">
    <property type="nucleotide sequence ID" value="NZ_CP032382.1"/>
</dbReference>
<gene>
    <name evidence="2" type="ORF">D4L85_10450</name>
</gene>
<keyword evidence="1" id="KW-0812">Transmembrane</keyword>
<dbReference type="EMBL" id="CP032382">
    <property type="protein sequence ID" value="AYB30973.1"/>
    <property type="molecule type" value="Genomic_DNA"/>
</dbReference>
<dbReference type="Proteomes" id="UP000266183">
    <property type="component" value="Chromosome"/>
</dbReference>
<accession>A0A385SGU7</accession>
<keyword evidence="1" id="KW-1133">Transmembrane helix</keyword>
<proteinExistence type="predicted"/>
<feature type="transmembrane region" description="Helical" evidence="1">
    <location>
        <begin position="6"/>
        <end position="23"/>
    </location>
</feature>
<keyword evidence="3" id="KW-1185">Reference proteome</keyword>
<dbReference type="KEGG" id="chk:D4L85_10450"/>
<dbReference type="AlphaFoldDB" id="A0A385SGU7"/>
<reference evidence="3" key="1">
    <citation type="submission" date="2018-09" db="EMBL/GenBank/DDBJ databases">
        <title>Chryseolinea sp. KIS68-18 isolated from soil.</title>
        <authorList>
            <person name="Weon H.-Y."/>
            <person name="Kwon S.-W."/>
            <person name="Lee S.A."/>
        </authorList>
    </citation>
    <scope>NUCLEOTIDE SEQUENCE [LARGE SCALE GENOMIC DNA]</scope>
    <source>
        <strain evidence="3">KIS68-18</strain>
    </source>
</reference>
<name>A0A385SGU7_9BACT</name>
<protein>
    <submittedName>
        <fullName evidence="2">Uncharacterized protein</fullName>
    </submittedName>
</protein>
<keyword evidence="1" id="KW-0472">Membrane</keyword>
<dbReference type="OrthoDB" id="1494670at2"/>
<evidence type="ECO:0000256" key="1">
    <source>
        <dbReference type="SAM" id="Phobius"/>
    </source>
</evidence>